<proteinExistence type="predicted"/>
<dbReference type="EMBL" id="SNRY01004245">
    <property type="protein sequence ID" value="KAA6318276.1"/>
    <property type="molecule type" value="Genomic_DNA"/>
</dbReference>
<gene>
    <name evidence="1" type="ORF">EZS27_031696</name>
</gene>
<organism evidence="1">
    <name type="scientific">termite gut metagenome</name>
    <dbReference type="NCBI Taxonomy" id="433724"/>
    <lineage>
        <taxon>unclassified sequences</taxon>
        <taxon>metagenomes</taxon>
        <taxon>organismal metagenomes</taxon>
    </lineage>
</organism>
<reference evidence="1" key="1">
    <citation type="submission" date="2019-03" db="EMBL/GenBank/DDBJ databases">
        <title>Single cell metagenomics reveals metabolic interactions within the superorganism composed of flagellate Streblomastix strix and complex community of Bacteroidetes bacteria on its surface.</title>
        <authorList>
            <person name="Treitli S.C."/>
            <person name="Kolisko M."/>
            <person name="Husnik F."/>
            <person name="Keeling P."/>
            <person name="Hampl V."/>
        </authorList>
    </citation>
    <scope>NUCLEOTIDE SEQUENCE</scope>
    <source>
        <strain evidence="1">STM</strain>
    </source>
</reference>
<dbReference type="AlphaFoldDB" id="A0A5J4Q8B8"/>
<protein>
    <submittedName>
        <fullName evidence="1">Uncharacterized protein</fullName>
    </submittedName>
</protein>
<comment type="caution">
    <text evidence="1">The sequence shown here is derived from an EMBL/GenBank/DDBJ whole genome shotgun (WGS) entry which is preliminary data.</text>
</comment>
<sequence length="366" mass="42708">MSRADTYKELIDACKYDEADKLKKEALDEAREYLRHGMHFGEAMQKAGFEENDEPLSILDEDILKGREKKLFFPNIPPFEYIQPMKNAERIDKSLKCKGYDISVEGHLLSYRGELEQHKVDIFLDNFDIGLEKTFSLVKNFCVTISNNTERPSFLKNAIIGLCKILDKKGGRGIVSQFLMLYGLLSWFKSNEHTFSTAERNEAYYLYEWIRNRFEDVFIFYFNTFRHDSDSAPLDNLLRFIVEKGQARHQSDTSVQQSDSVEPQRVINTDELGSYFKNSFKGGGYGSINHFNTLIKELRTNRTAKEFAQIALLAYEGGKMNSRRPVDFTEWHKIFCACVGCEYVEYKPNKLRNPRKSIKELFNYLY</sequence>
<name>A0A5J4Q8B8_9ZZZZ</name>
<evidence type="ECO:0000313" key="1">
    <source>
        <dbReference type="EMBL" id="KAA6318276.1"/>
    </source>
</evidence>
<accession>A0A5J4Q8B8</accession>